<dbReference type="NCBIfam" id="TIGR00422">
    <property type="entry name" value="valS"/>
    <property type="match status" value="1"/>
</dbReference>
<reference evidence="19" key="1">
    <citation type="submission" date="2021-01" db="EMBL/GenBank/DDBJ databases">
        <authorList>
            <person name="Corre E."/>
            <person name="Pelletier E."/>
            <person name="Niang G."/>
            <person name="Scheremetjew M."/>
            <person name="Finn R."/>
            <person name="Kale V."/>
            <person name="Holt S."/>
            <person name="Cochrane G."/>
            <person name="Meng A."/>
            <person name="Brown T."/>
            <person name="Cohen L."/>
        </authorList>
    </citation>
    <scope>NUCLEOTIDE SEQUENCE</scope>
    <source>
        <strain evidence="19">CCCM811</strain>
    </source>
</reference>
<dbReference type="InterPro" id="IPR002303">
    <property type="entry name" value="Valyl-tRNA_ligase"/>
</dbReference>
<dbReference type="AlphaFoldDB" id="A0A7S3YH98"/>
<dbReference type="SUPFAM" id="SSF47323">
    <property type="entry name" value="Anticodon-binding domain of a subclass of class I aminoacyl-tRNA synthetases"/>
    <property type="match status" value="1"/>
</dbReference>
<dbReference type="FunFam" id="3.40.50.620:FF:000078">
    <property type="entry name" value="Valine--tRNA ligase, mitochondrial"/>
    <property type="match status" value="1"/>
</dbReference>
<evidence type="ECO:0000256" key="6">
    <source>
        <dbReference type="ARBA" id="ARBA00022598"/>
    </source>
</evidence>
<keyword evidence="5" id="KW-0963">Cytoplasm</keyword>
<dbReference type="InterPro" id="IPR001412">
    <property type="entry name" value="aa-tRNA-synth_I_CS"/>
</dbReference>
<evidence type="ECO:0000256" key="16">
    <source>
        <dbReference type="SAM" id="MobiDB-lite"/>
    </source>
</evidence>
<dbReference type="NCBIfam" id="NF004349">
    <property type="entry name" value="PRK05729.1"/>
    <property type="match status" value="1"/>
</dbReference>
<keyword evidence="8 14" id="KW-0067">ATP-binding</keyword>
<dbReference type="FunFam" id="3.90.740.10:FF:000005">
    <property type="entry name" value="Valine--tRNA ligase, mitochondrial"/>
    <property type="match status" value="1"/>
</dbReference>
<evidence type="ECO:0000256" key="4">
    <source>
        <dbReference type="ARBA" id="ARBA00013169"/>
    </source>
</evidence>
<dbReference type="SUPFAM" id="SSF50677">
    <property type="entry name" value="ValRS/IleRS/LeuRS editing domain"/>
    <property type="match status" value="1"/>
</dbReference>
<evidence type="ECO:0000256" key="7">
    <source>
        <dbReference type="ARBA" id="ARBA00022741"/>
    </source>
</evidence>
<evidence type="ECO:0000256" key="5">
    <source>
        <dbReference type="ARBA" id="ARBA00022490"/>
    </source>
</evidence>
<dbReference type="Gene3D" id="3.40.50.620">
    <property type="entry name" value="HUPs"/>
    <property type="match status" value="2"/>
</dbReference>
<proteinExistence type="inferred from homology"/>
<dbReference type="GO" id="GO:0002161">
    <property type="term" value="F:aminoacyl-tRNA deacylase activity"/>
    <property type="evidence" value="ECO:0007669"/>
    <property type="project" value="InterPro"/>
</dbReference>
<dbReference type="GO" id="GO:0006438">
    <property type="term" value="P:valyl-tRNA aminoacylation"/>
    <property type="evidence" value="ECO:0007669"/>
    <property type="project" value="InterPro"/>
</dbReference>
<feature type="domain" description="Aminoacyl-tRNA synthetase class Ia" evidence="17">
    <location>
        <begin position="45"/>
        <end position="686"/>
    </location>
</feature>
<dbReference type="Pfam" id="PF00133">
    <property type="entry name" value="tRNA-synt_1"/>
    <property type="match status" value="1"/>
</dbReference>
<dbReference type="EC" id="6.1.1.9" evidence="4"/>
<dbReference type="GO" id="GO:0005524">
    <property type="term" value="F:ATP binding"/>
    <property type="evidence" value="ECO:0007669"/>
    <property type="project" value="UniProtKB-KW"/>
</dbReference>
<dbReference type="CDD" id="cd00817">
    <property type="entry name" value="ValRS_core"/>
    <property type="match status" value="1"/>
</dbReference>
<keyword evidence="7 14" id="KW-0547">Nucleotide-binding</keyword>
<feature type="region of interest" description="Disordered" evidence="16">
    <location>
        <begin position="1"/>
        <end position="28"/>
    </location>
</feature>
<keyword evidence="15" id="KW-0175">Coiled coil</keyword>
<gene>
    <name evidence="19" type="ORF">LGLO00237_LOCUS5031</name>
</gene>
<sequence length="1107" mass="125826">MGKKSKKEAKPKAVAPVDKTPEGKKKDVSQAIPNEYFPSYVEAAWYQWWEKMGMFKPEAKTEAKSEEKFVMVIPPPNVTGTLHLGHTLMCAIEDALTRWHRMNGKTTLWLPGTDHAGIATQTVVEKKLMREQKKTRRDLGRDKFLEEVWKWKNQSGSHICRQLRRLGSSCDWTREAFTMDEKLNKAVKEAFCRMYEKGLIYRKERLVNWSCRLQTAISQIEVDNKEVDKPTFFSVPLHDKPVEFGVIHKFRYPLKSDPSKYIIVATTRIETMLGDVAVAVHPSDERYKDMVGKEIQHPIIPDRKMTVITDDVLVDPEFGTGAVKITPAHDHNDFECGMRHGLPCINLLDNEGKMNENAGKYKGMRRFVVREKIIEELKEKGLYEGKGENKMVLGFCSRSGDVVEPVLRPQWWVDCDNMAKRSCDAVESGELQILPAFHIKTWNAFMKTPQPWCISRQLWWGHRIPAYFITIDGYTASKEEEEKAKQGGYEVGTDADANFWVAARDEKEAMAKAIERFPKVDKTKIKLKQDEDVLDTWFSSGLFPFSTMGWPDKTADLENYFPGSLLETGHDILFFWVARMVMMSLELTDKLPFKTVFLHAMVRDKLGRKMSKSLGNVVDPIHVMEGVSLQVLLEKIRSGNLPKSEHKKAEIAQRKDFPKGIPECGADALRYGLMTYMKQGKSINLDINVVVNCRHFCNKLWQATKFALAFFDQGFKPPTTNASFSPAFADAAAELTDTSPQDKWILSKLHTCVSECKRGFLEWELATVAEACKKFWLEEFCANYLEMVKPVLYGESTDAKSKAAARRTLYLCIDAGLRLLHPLMPFVTEELWQRLPGRNHDPAACESIMVSAYPSPEASKRWANESVEKAMEEAVNLVGTIRSLRAQVNLAKQKVEVYIKRQEKASFGEGAPTLEELSPVIATLGSASEIKIVEAKDTTTIPKQCLSEVMNQYTVALPLHTVDLGKLSVTYEKKADKKLAEIKDLGAKMARPTYATKTPQDIKDKDTANLKQKQTEEKTLRTALNYFLSVMSPEERKALHESKIKTAEQAVKKYSDEVKKLTDSIPPKEDKTYKKVIHKVGPKLKKAESQLRTAQETLKRLKETTAA</sequence>
<dbReference type="HAMAP" id="MF_02004">
    <property type="entry name" value="Val_tRNA_synth_type1"/>
    <property type="match status" value="1"/>
</dbReference>
<dbReference type="GO" id="GO:0005739">
    <property type="term" value="C:mitochondrion"/>
    <property type="evidence" value="ECO:0007669"/>
    <property type="project" value="UniProtKB-SubCell"/>
</dbReference>
<name>A0A7S3YH98_9EUKA</name>
<evidence type="ECO:0000256" key="2">
    <source>
        <dbReference type="ARBA" id="ARBA00004496"/>
    </source>
</evidence>
<dbReference type="InterPro" id="IPR033705">
    <property type="entry name" value="Anticodon_Ia_Val"/>
</dbReference>
<dbReference type="FunFam" id="1.10.730.10:FF:000009">
    <property type="entry name" value="Valine--tRNA ligase, mitochondrial"/>
    <property type="match status" value="1"/>
</dbReference>
<evidence type="ECO:0000256" key="10">
    <source>
        <dbReference type="ARBA" id="ARBA00023146"/>
    </source>
</evidence>
<feature type="compositionally biased region" description="Basic and acidic residues" evidence="16">
    <location>
        <begin position="19"/>
        <end position="28"/>
    </location>
</feature>
<dbReference type="Gene3D" id="1.10.730.10">
    <property type="entry name" value="Isoleucyl-tRNA Synthetase, Domain 1"/>
    <property type="match status" value="1"/>
</dbReference>
<dbReference type="PRINTS" id="PR00986">
    <property type="entry name" value="TRNASYNTHVAL"/>
</dbReference>
<feature type="coiled-coil region" evidence="15">
    <location>
        <begin position="1037"/>
        <end position="1104"/>
    </location>
</feature>
<evidence type="ECO:0000256" key="3">
    <source>
        <dbReference type="ARBA" id="ARBA00005594"/>
    </source>
</evidence>
<dbReference type="Pfam" id="PF08264">
    <property type="entry name" value="Anticodon_1"/>
    <property type="match status" value="1"/>
</dbReference>
<keyword evidence="6 14" id="KW-0436">Ligase</keyword>
<feature type="domain" description="Methionyl/Valyl/Leucyl/Isoleucyl-tRNA synthetase anticodon-binding" evidence="18">
    <location>
        <begin position="742"/>
        <end position="894"/>
    </location>
</feature>
<comment type="catalytic activity">
    <reaction evidence="13">
        <text>tRNA(Val) + L-valine + ATP = L-valyl-tRNA(Val) + AMP + diphosphate</text>
        <dbReference type="Rhea" id="RHEA:10704"/>
        <dbReference type="Rhea" id="RHEA-COMP:9672"/>
        <dbReference type="Rhea" id="RHEA-COMP:9708"/>
        <dbReference type="ChEBI" id="CHEBI:30616"/>
        <dbReference type="ChEBI" id="CHEBI:33019"/>
        <dbReference type="ChEBI" id="CHEBI:57762"/>
        <dbReference type="ChEBI" id="CHEBI:78442"/>
        <dbReference type="ChEBI" id="CHEBI:78537"/>
        <dbReference type="ChEBI" id="CHEBI:456215"/>
        <dbReference type="EC" id="6.1.1.9"/>
    </reaction>
</comment>
<keyword evidence="10 14" id="KW-0030">Aminoacyl-tRNA synthetase</keyword>
<evidence type="ECO:0000256" key="9">
    <source>
        <dbReference type="ARBA" id="ARBA00022917"/>
    </source>
</evidence>
<keyword evidence="9 14" id="KW-0648">Protein biosynthesis</keyword>
<accession>A0A7S3YH98</accession>
<dbReference type="PANTHER" id="PTHR11946:SF109">
    <property type="entry name" value="VALINE--TRNA LIGASE"/>
    <property type="match status" value="1"/>
</dbReference>
<dbReference type="PROSITE" id="PS00178">
    <property type="entry name" value="AA_TRNA_LIGASE_I"/>
    <property type="match status" value="1"/>
</dbReference>
<dbReference type="GO" id="GO:0004832">
    <property type="term" value="F:valine-tRNA ligase activity"/>
    <property type="evidence" value="ECO:0007669"/>
    <property type="project" value="UniProtKB-EC"/>
</dbReference>
<dbReference type="SUPFAM" id="SSF52374">
    <property type="entry name" value="Nucleotidylyl transferase"/>
    <property type="match status" value="1"/>
</dbReference>
<dbReference type="PANTHER" id="PTHR11946">
    <property type="entry name" value="VALYL-TRNA SYNTHETASES"/>
    <property type="match status" value="1"/>
</dbReference>
<evidence type="ECO:0000256" key="1">
    <source>
        <dbReference type="ARBA" id="ARBA00004173"/>
    </source>
</evidence>
<comment type="similarity">
    <text evidence="3 14">Belongs to the class-I aminoacyl-tRNA synthetase family.</text>
</comment>
<dbReference type="Gene3D" id="3.90.740.10">
    <property type="entry name" value="Valyl/Leucyl/Isoleucyl-tRNA synthetase, editing domain"/>
    <property type="match status" value="1"/>
</dbReference>
<evidence type="ECO:0000256" key="12">
    <source>
        <dbReference type="ARBA" id="ARBA00040837"/>
    </source>
</evidence>
<dbReference type="InterPro" id="IPR009080">
    <property type="entry name" value="tRNAsynth_Ia_anticodon-bd"/>
</dbReference>
<organism evidence="19">
    <name type="scientific">Lotharella globosa</name>
    <dbReference type="NCBI Taxonomy" id="91324"/>
    <lineage>
        <taxon>Eukaryota</taxon>
        <taxon>Sar</taxon>
        <taxon>Rhizaria</taxon>
        <taxon>Cercozoa</taxon>
        <taxon>Chlorarachniophyceae</taxon>
        <taxon>Lotharella</taxon>
    </lineage>
</organism>
<feature type="coiled-coil region" evidence="15">
    <location>
        <begin position="867"/>
        <end position="901"/>
    </location>
</feature>
<evidence type="ECO:0000256" key="15">
    <source>
        <dbReference type="SAM" id="Coils"/>
    </source>
</evidence>
<dbReference type="GO" id="GO:0005829">
    <property type="term" value="C:cytosol"/>
    <property type="evidence" value="ECO:0007669"/>
    <property type="project" value="TreeGrafter"/>
</dbReference>
<dbReference type="InterPro" id="IPR013155">
    <property type="entry name" value="M/V/L/I-tRNA-synth_anticd-bd"/>
</dbReference>
<evidence type="ECO:0000256" key="14">
    <source>
        <dbReference type="RuleBase" id="RU363035"/>
    </source>
</evidence>
<dbReference type="InterPro" id="IPR014729">
    <property type="entry name" value="Rossmann-like_a/b/a_fold"/>
</dbReference>
<evidence type="ECO:0000256" key="8">
    <source>
        <dbReference type="ARBA" id="ARBA00022840"/>
    </source>
</evidence>
<protein>
    <recommendedName>
        <fullName evidence="12">Valine--tRNA ligase, mitochondrial</fullName>
        <ecNumber evidence="4">6.1.1.9</ecNumber>
    </recommendedName>
    <alternativeName>
        <fullName evidence="11">Valyl-tRNA synthetase</fullName>
    </alternativeName>
</protein>
<evidence type="ECO:0000256" key="11">
    <source>
        <dbReference type="ARBA" id="ARBA00029936"/>
    </source>
</evidence>
<evidence type="ECO:0000259" key="18">
    <source>
        <dbReference type="Pfam" id="PF08264"/>
    </source>
</evidence>
<comment type="subcellular location">
    <subcellularLocation>
        <location evidence="2">Cytoplasm</location>
    </subcellularLocation>
    <subcellularLocation>
        <location evidence="1">Mitochondrion</location>
    </subcellularLocation>
</comment>
<dbReference type="InterPro" id="IPR009008">
    <property type="entry name" value="Val/Leu/Ile-tRNA-synth_edit"/>
</dbReference>
<evidence type="ECO:0000256" key="13">
    <source>
        <dbReference type="ARBA" id="ARBA00047552"/>
    </source>
</evidence>
<dbReference type="EMBL" id="HBIV01006835">
    <property type="protein sequence ID" value="CAE0651617.1"/>
    <property type="molecule type" value="Transcribed_RNA"/>
</dbReference>
<dbReference type="InterPro" id="IPR002300">
    <property type="entry name" value="aa-tRNA-synth_Ia"/>
</dbReference>
<evidence type="ECO:0000259" key="17">
    <source>
        <dbReference type="Pfam" id="PF00133"/>
    </source>
</evidence>
<dbReference type="FunFam" id="3.40.50.620:FF:000020">
    <property type="entry name" value="Valine--tRNA ligase, mitochondrial"/>
    <property type="match status" value="1"/>
</dbReference>
<evidence type="ECO:0000313" key="19">
    <source>
        <dbReference type="EMBL" id="CAE0651617.1"/>
    </source>
</evidence>
<dbReference type="CDD" id="cd07962">
    <property type="entry name" value="Anticodon_Ia_Val"/>
    <property type="match status" value="1"/>
</dbReference>